<evidence type="ECO:0000313" key="2">
    <source>
        <dbReference type="Proteomes" id="UP001589700"/>
    </source>
</evidence>
<name>A0ABV5JQE7_9ACTN</name>
<gene>
    <name evidence="1" type="ORF">ACFFVD_09020</name>
</gene>
<evidence type="ECO:0000313" key="1">
    <source>
        <dbReference type="EMBL" id="MFB9259943.1"/>
    </source>
</evidence>
<keyword evidence="2" id="KW-1185">Reference proteome</keyword>
<sequence>MRFENLPENWTTLPLDDAPLAAGVIDLVVGFRDRLRNSLLILPCDHRDVGLPAPVLASDVDWSEPAPLRREKMSLLPQIPAAGFVVALSARHRLPDQLVRGWIRTVEDTLDASGQALLAFGVADMDHVEIVGGRAARNGSLGAAS</sequence>
<comment type="caution">
    <text evidence="1">The sequence shown here is derived from an EMBL/GenBank/DDBJ whole genome shotgun (WGS) entry which is preliminary data.</text>
</comment>
<proteinExistence type="predicted"/>
<organism evidence="1 2">
    <name type="scientific">Dietzia aerolata</name>
    <dbReference type="NCBI Taxonomy" id="595984"/>
    <lineage>
        <taxon>Bacteria</taxon>
        <taxon>Bacillati</taxon>
        <taxon>Actinomycetota</taxon>
        <taxon>Actinomycetes</taxon>
        <taxon>Mycobacteriales</taxon>
        <taxon>Dietziaceae</taxon>
        <taxon>Dietzia</taxon>
    </lineage>
</organism>
<dbReference type="Proteomes" id="UP001589700">
    <property type="component" value="Unassembled WGS sequence"/>
</dbReference>
<accession>A0ABV5JQE7</accession>
<protein>
    <submittedName>
        <fullName evidence="1">Uncharacterized protein</fullName>
    </submittedName>
</protein>
<reference evidence="1 2" key="1">
    <citation type="submission" date="2024-09" db="EMBL/GenBank/DDBJ databases">
        <authorList>
            <person name="Sun Q."/>
            <person name="Mori K."/>
        </authorList>
    </citation>
    <scope>NUCLEOTIDE SEQUENCE [LARGE SCALE GENOMIC DNA]</scope>
    <source>
        <strain evidence="1 2">CCM 7659</strain>
    </source>
</reference>
<dbReference type="EMBL" id="JBHMDY010000004">
    <property type="protein sequence ID" value="MFB9259943.1"/>
    <property type="molecule type" value="Genomic_DNA"/>
</dbReference>
<dbReference type="RefSeq" id="WP_182631243.1">
    <property type="nucleotide sequence ID" value="NZ_JAALDM010000041.1"/>
</dbReference>